<comment type="caution">
    <text evidence="1">The sequence shown here is derived from an EMBL/GenBank/DDBJ whole genome shotgun (WGS) entry which is preliminary data.</text>
</comment>
<organism evidence="1 2">
    <name type="scientific">Pseudomonas azerbaijanorientalis</name>
    <dbReference type="NCBI Taxonomy" id="2842350"/>
    <lineage>
        <taxon>Bacteria</taxon>
        <taxon>Pseudomonadati</taxon>
        <taxon>Pseudomonadota</taxon>
        <taxon>Gammaproteobacteria</taxon>
        <taxon>Pseudomonadales</taxon>
        <taxon>Pseudomonadaceae</taxon>
        <taxon>Pseudomonas</taxon>
    </lineage>
</organism>
<accession>A0ABW8W1A5</accession>
<name>A0ABW8W1A5_9PSED</name>
<dbReference type="EMBL" id="JBJNUY010000004">
    <property type="protein sequence ID" value="MFL8999056.1"/>
    <property type="molecule type" value="Genomic_DNA"/>
</dbReference>
<dbReference type="InterPro" id="IPR006311">
    <property type="entry name" value="TAT_signal"/>
</dbReference>
<keyword evidence="2" id="KW-1185">Reference proteome</keyword>
<protein>
    <submittedName>
        <fullName evidence="1">Uncharacterized protein</fullName>
    </submittedName>
</protein>
<reference evidence="1 2" key="1">
    <citation type="submission" date="2024-12" db="EMBL/GenBank/DDBJ databases">
        <title>Pseudomonas species isolated from Lotus nodules promote plant growth.</title>
        <authorList>
            <person name="Yu Y.-H."/>
            <person name="Kurtenbach J."/>
            <person name="Crosbie D."/>
            <person name="Brachmann A."/>
            <person name="Marin M."/>
        </authorList>
    </citation>
    <scope>NUCLEOTIDE SEQUENCE [LARGE SCALE GENOMIC DNA]</scope>
    <source>
        <strain evidence="1 2">PLb11B</strain>
    </source>
</reference>
<proteinExistence type="predicted"/>
<dbReference type="RefSeq" id="WP_407801386.1">
    <property type="nucleotide sequence ID" value="NZ_JBJNUX010000012.1"/>
</dbReference>
<evidence type="ECO:0000313" key="1">
    <source>
        <dbReference type="EMBL" id="MFL8999056.1"/>
    </source>
</evidence>
<evidence type="ECO:0000313" key="2">
    <source>
        <dbReference type="Proteomes" id="UP001628646"/>
    </source>
</evidence>
<dbReference type="Proteomes" id="UP001628646">
    <property type="component" value="Unassembled WGS sequence"/>
</dbReference>
<dbReference type="PROSITE" id="PS51318">
    <property type="entry name" value="TAT"/>
    <property type="match status" value="1"/>
</dbReference>
<gene>
    <name evidence="1" type="ORF">ACJ8NA_10370</name>
</gene>
<sequence>MNTRREFLVGSFSILAAAVALPLLPSARVFAQSAIPRMPGLNPFLAKSAFPISHSNPGATEAVPHAGPTKGRQLTAADVKTIPNVFTSHPTVKNVGGERIIIASGVDGIRKILATGDAFELIDFIAYPGHGDYVAKATPAAIEAALEKADAAYREKDDTAIMALSGPMSDSGFNRRQIAGGAYNMIDKDGFHYAPSGGLTIVKSTDDNQPRGKLRIVKSKDLAADVPAELKASVTYIVGITMSYAGDVIVAAHGALFLLDRELEFKGVLPIPGEAIENSICADEKGIYVVTSRRMLKVVWTGTKLSFDETDGGWQSPYNTMSPERAKAAGALTVSGGSGTTPSLMGFGDDPDKLVVISDADPQGAQVVAFWRDEIPADFKQQPGTQSRRIAGQIRTDISTVTIEPSFSVLGYGVVVQNGAYPQPVPDIWSNAFSAGVTRPAPFGIQKFTWNTQTRSFEKNWINQEVDNTDVMVPVVAAANRMIYLASKKDGIYEYLGVDWDTGETKARWPFPDDSRKWNAWGGITALLEDGDLLIGGVFAIKRVNIGGNGQSIA</sequence>